<protein>
    <submittedName>
        <fullName evidence="1">Cu-processing system ATP-binding protein</fullName>
    </submittedName>
</protein>
<accession>A0AC61PQ54</accession>
<evidence type="ECO:0000313" key="1">
    <source>
        <dbReference type="EMBL" id="SMC90188.1"/>
    </source>
</evidence>
<sequence>MLKIEGITKKYGQSGVDAVSFCAQEGTVTGIVGPNGVGKTTLLQCIAGILEPDAGQVSWNGQPVVYPAGELFGYMPEFPAVPRFLTPRQTILYMLQMKGLPAGNEKVEALLETFQLSGFADKKNRALSQGMLKRVTMCLAFLGEPPVLLLDEPTNGLDTSGLLMLKDRIREAQECGAVVLISSHVLDFLSSINTQTMFLNGSECRTIDRDSGISLEEEYRKYFGL</sequence>
<keyword evidence="1" id="KW-0067">ATP-binding</keyword>
<proteinExistence type="predicted"/>
<name>A0AC61PQ54_9FIRM</name>
<keyword evidence="2" id="KW-1185">Reference proteome</keyword>
<comment type="caution">
    <text evidence="1">The sequence shown here is derived from an EMBL/GenBank/DDBJ whole genome shotgun (WGS) entry which is preliminary data.</text>
</comment>
<gene>
    <name evidence="1" type="ORF">SAMN06297397_3044</name>
</gene>
<organism evidence="1 2">
    <name type="scientific">Aristaeella lactis</name>
    <dbReference type="NCBI Taxonomy" id="3046383"/>
    <lineage>
        <taxon>Bacteria</taxon>
        <taxon>Bacillati</taxon>
        <taxon>Bacillota</taxon>
        <taxon>Clostridia</taxon>
        <taxon>Eubacteriales</taxon>
        <taxon>Aristaeellaceae</taxon>
        <taxon>Aristaeella</taxon>
    </lineage>
</organism>
<dbReference type="Proteomes" id="UP000192328">
    <property type="component" value="Unassembled WGS sequence"/>
</dbReference>
<keyword evidence="1" id="KW-0547">Nucleotide-binding</keyword>
<dbReference type="EMBL" id="FWXZ01000009">
    <property type="protein sequence ID" value="SMC90188.1"/>
    <property type="molecule type" value="Genomic_DNA"/>
</dbReference>
<evidence type="ECO:0000313" key="2">
    <source>
        <dbReference type="Proteomes" id="UP000192328"/>
    </source>
</evidence>
<reference evidence="1" key="1">
    <citation type="submission" date="2017-04" db="EMBL/GenBank/DDBJ databases">
        <authorList>
            <person name="Varghese N."/>
            <person name="Submissions S."/>
        </authorList>
    </citation>
    <scope>NUCLEOTIDE SEQUENCE</scope>
    <source>
        <strain evidence="1">WTE2008</strain>
    </source>
</reference>